<evidence type="ECO:0000313" key="2">
    <source>
        <dbReference type="Proteomes" id="UP000626148"/>
    </source>
</evidence>
<reference evidence="1" key="1">
    <citation type="journal article" date="2014" name="Int. J. Syst. Evol. Microbiol.">
        <title>Complete genome sequence of Corynebacterium casei LMG S-19264T (=DSM 44701T), isolated from a smear-ripened cheese.</title>
        <authorList>
            <consortium name="US DOE Joint Genome Institute (JGI-PGF)"/>
            <person name="Walter F."/>
            <person name="Albersmeier A."/>
            <person name="Kalinowski J."/>
            <person name="Ruckert C."/>
        </authorList>
    </citation>
    <scope>NUCLEOTIDE SEQUENCE</scope>
    <source>
        <strain evidence="1">KCTC 22169</strain>
    </source>
</reference>
<dbReference type="EMBL" id="BMXR01000007">
    <property type="protein sequence ID" value="GGX60353.1"/>
    <property type="molecule type" value="Genomic_DNA"/>
</dbReference>
<dbReference type="RefSeq" id="WP_194523971.1">
    <property type="nucleotide sequence ID" value="NZ_BMXR01000007.1"/>
</dbReference>
<evidence type="ECO:0000313" key="1">
    <source>
        <dbReference type="EMBL" id="GGX60353.1"/>
    </source>
</evidence>
<protein>
    <submittedName>
        <fullName evidence="1">Uncharacterized protein</fullName>
    </submittedName>
</protein>
<name>A0A918NE12_9GAMM</name>
<proteinExistence type="predicted"/>
<keyword evidence="2" id="KW-1185">Reference proteome</keyword>
<reference evidence="1" key="2">
    <citation type="submission" date="2020-09" db="EMBL/GenBank/DDBJ databases">
        <authorList>
            <person name="Sun Q."/>
            <person name="Kim S."/>
        </authorList>
    </citation>
    <scope>NUCLEOTIDE SEQUENCE</scope>
    <source>
        <strain evidence="1">KCTC 22169</strain>
    </source>
</reference>
<comment type="caution">
    <text evidence="1">The sequence shown here is derived from an EMBL/GenBank/DDBJ whole genome shotgun (WGS) entry which is preliminary data.</text>
</comment>
<gene>
    <name evidence="1" type="ORF">GCM10007392_30470</name>
</gene>
<accession>A0A918NE12</accession>
<sequence>MGIDLLLIPQNSSHAENFAFLTAWCQQNQLTYKVLILDKLMKQETVGYFDKSDCIVIDAAPEMSFYRMGYFERIKFLVGNREKILESVPMSKVIVAGNDGAIQRLIFNSSAGTDALKILMIDGNLTPFCSNTLKWKAKAVTLLHNGLGLLGLGYLSPSLVGHSKVDKVYVMNKHVKEVLQKQGSKNDIDVLLPPRFYKFLSIKSLQKKHGRVKNILYGTTAYSWHRLWTFSELQKKEVYYLLNCANQFPEKQFHIRVHPRDDKSFYENLSLPANVSVGFSDVTLSDDITWADLLWISRSSLAFEARLAGLPCIISEEYFPKPDVYDYLSNDDNITYVDDIDEYLKNIYISFSKSVSEPTGEKAYEEFKSWFQEKA</sequence>
<organism evidence="1 2">
    <name type="scientific">Saccharospirillum salsuginis</name>
    <dbReference type="NCBI Taxonomy" id="418750"/>
    <lineage>
        <taxon>Bacteria</taxon>
        <taxon>Pseudomonadati</taxon>
        <taxon>Pseudomonadota</taxon>
        <taxon>Gammaproteobacteria</taxon>
        <taxon>Oceanospirillales</taxon>
        <taxon>Saccharospirillaceae</taxon>
        <taxon>Saccharospirillum</taxon>
    </lineage>
</organism>
<dbReference type="AlphaFoldDB" id="A0A918NE12"/>
<dbReference type="Proteomes" id="UP000626148">
    <property type="component" value="Unassembled WGS sequence"/>
</dbReference>